<sequence>MQNKVLDRVPRAGGASFSVLASDLPPDLQYSGAGKPSRQKRTGESPERRSDGSVRGASDSRLWGLSCRSRNWIHRVSSTGAACERIANISDAYSAVPERVSDAMWSMTWPSVLLLAEFRVDMCRSPMRGSETSKKEIDGAGRRDFDDQVFPIDIVDEIHGLAMAHDKSMVGGQVTEIGVRSAASRSLTSYHDHESRRDAEPGNHSRISAHAARHPRTVCTRLQASREDKLQHFTYHAEHEPAVVQFCIEIIQASNYPIIRLVTLQRDFGTNYSSTNQQVKEESSPLAKDNAAQLRQAREMFGEEMYGKIPPRLQGFTLQQSSARKQDCTDICKQLSKPTPAVHTADACAPPDEGKVFNGKGTASKDDPFMRDRQL</sequence>
<feature type="compositionally biased region" description="Basic and acidic residues" evidence="1">
    <location>
        <begin position="41"/>
        <end position="52"/>
    </location>
</feature>
<accession>A0A165N3N3</accession>
<dbReference type="InParanoid" id="A0A165N3N3"/>
<feature type="compositionally biased region" description="Basic and acidic residues" evidence="1">
    <location>
        <begin position="190"/>
        <end position="203"/>
    </location>
</feature>
<evidence type="ECO:0000313" key="3">
    <source>
        <dbReference type="Proteomes" id="UP000077266"/>
    </source>
</evidence>
<gene>
    <name evidence="2" type="ORF">EXIGLDRAFT_798589</name>
</gene>
<name>A0A165N3N3_EXIGL</name>
<reference evidence="2 3" key="1">
    <citation type="journal article" date="2016" name="Mol. Biol. Evol.">
        <title>Comparative Genomics of Early-Diverging Mushroom-Forming Fungi Provides Insights into the Origins of Lignocellulose Decay Capabilities.</title>
        <authorList>
            <person name="Nagy L.G."/>
            <person name="Riley R."/>
            <person name="Tritt A."/>
            <person name="Adam C."/>
            <person name="Daum C."/>
            <person name="Floudas D."/>
            <person name="Sun H."/>
            <person name="Yadav J.S."/>
            <person name="Pangilinan J."/>
            <person name="Larsson K.H."/>
            <person name="Matsuura K."/>
            <person name="Barry K."/>
            <person name="Labutti K."/>
            <person name="Kuo R."/>
            <person name="Ohm R.A."/>
            <person name="Bhattacharya S.S."/>
            <person name="Shirouzu T."/>
            <person name="Yoshinaga Y."/>
            <person name="Martin F.M."/>
            <person name="Grigoriev I.V."/>
            <person name="Hibbett D.S."/>
        </authorList>
    </citation>
    <scope>NUCLEOTIDE SEQUENCE [LARGE SCALE GENOMIC DNA]</scope>
    <source>
        <strain evidence="2 3">HHB12029</strain>
    </source>
</reference>
<keyword evidence="3" id="KW-1185">Reference proteome</keyword>
<dbReference type="AlphaFoldDB" id="A0A165N3N3"/>
<protein>
    <submittedName>
        <fullName evidence="2">Uncharacterized protein</fullName>
    </submittedName>
</protein>
<evidence type="ECO:0000256" key="1">
    <source>
        <dbReference type="SAM" id="MobiDB-lite"/>
    </source>
</evidence>
<proteinExistence type="predicted"/>
<dbReference type="Proteomes" id="UP000077266">
    <property type="component" value="Unassembled WGS sequence"/>
</dbReference>
<feature type="region of interest" description="Disordered" evidence="1">
    <location>
        <begin position="17"/>
        <end position="59"/>
    </location>
</feature>
<feature type="region of interest" description="Disordered" evidence="1">
    <location>
        <begin position="340"/>
        <end position="375"/>
    </location>
</feature>
<feature type="region of interest" description="Disordered" evidence="1">
    <location>
        <begin position="185"/>
        <end position="215"/>
    </location>
</feature>
<organism evidence="2 3">
    <name type="scientific">Exidia glandulosa HHB12029</name>
    <dbReference type="NCBI Taxonomy" id="1314781"/>
    <lineage>
        <taxon>Eukaryota</taxon>
        <taxon>Fungi</taxon>
        <taxon>Dikarya</taxon>
        <taxon>Basidiomycota</taxon>
        <taxon>Agaricomycotina</taxon>
        <taxon>Agaricomycetes</taxon>
        <taxon>Auriculariales</taxon>
        <taxon>Exidiaceae</taxon>
        <taxon>Exidia</taxon>
    </lineage>
</organism>
<dbReference type="EMBL" id="KV425903">
    <property type="protein sequence ID" value="KZW00159.1"/>
    <property type="molecule type" value="Genomic_DNA"/>
</dbReference>
<evidence type="ECO:0000313" key="2">
    <source>
        <dbReference type="EMBL" id="KZW00159.1"/>
    </source>
</evidence>
<feature type="compositionally biased region" description="Basic and acidic residues" evidence="1">
    <location>
        <begin position="363"/>
        <end position="375"/>
    </location>
</feature>